<name>A0A838CV38_9BACI</name>
<keyword evidence="2" id="KW-1185">Reference proteome</keyword>
<dbReference type="RefSeq" id="WP_181472978.1">
    <property type="nucleotide sequence ID" value="NZ_JACEFG010000003.1"/>
</dbReference>
<organism evidence="1 2">
    <name type="scientific">Halobacillus locisalis</name>
    <dbReference type="NCBI Taxonomy" id="220753"/>
    <lineage>
        <taxon>Bacteria</taxon>
        <taxon>Bacillati</taxon>
        <taxon>Bacillota</taxon>
        <taxon>Bacilli</taxon>
        <taxon>Bacillales</taxon>
        <taxon>Bacillaceae</taxon>
        <taxon>Halobacillus</taxon>
    </lineage>
</organism>
<accession>A0A838CV38</accession>
<evidence type="ECO:0000313" key="2">
    <source>
        <dbReference type="Proteomes" id="UP000571017"/>
    </source>
</evidence>
<proteinExistence type="predicted"/>
<sequence>MSVWMNIIECLISSKKTEVYVTFNREEYVKVASKLQGAVKFRVATTSNMSSSPIGTSDEYATEYKFYVKKEDQHKATQAIHSK</sequence>
<dbReference type="EMBL" id="JACEFG010000003">
    <property type="protein sequence ID" value="MBA2175927.1"/>
    <property type="molecule type" value="Genomic_DNA"/>
</dbReference>
<gene>
    <name evidence="1" type="ORF">H0266_13600</name>
</gene>
<comment type="caution">
    <text evidence="1">The sequence shown here is derived from an EMBL/GenBank/DDBJ whole genome shotgun (WGS) entry which is preliminary data.</text>
</comment>
<dbReference type="Proteomes" id="UP000571017">
    <property type="component" value="Unassembled WGS sequence"/>
</dbReference>
<reference evidence="1 2" key="1">
    <citation type="journal article" date="2004" name="Extremophiles">
        <title>Halobacillus locisalis sp. nov., a halophilic bacterium isolated from a marine solar saltern of the Yellow Sea in Korea.</title>
        <authorList>
            <person name="Yoon J.H."/>
            <person name="Kang K.H."/>
            <person name="Oh T.K."/>
            <person name="Park Y.H."/>
        </authorList>
    </citation>
    <scope>NUCLEOTIDE SEQUENCE [LARGE SCALE GENOMIC DNA]</scope>
    <source>
        <strain evidence="1 2">KCTC 3788</strain>
    </source>
</reference>
<dbReference type="AlphaFoldDB" id="A0A838CV38"/>
<protein>
    <submittedName>
        <fullName evidence="1">Uncharacterized protein</fullName>
    </submittedName>
</protein>
<evidence type="ECO:0000313" key="1">
    <source>
        <dbReference type="EMBL" id="MBA2175927.1"/>
    </source>
</evidence>